<keyword evidence="10" id="KW-1185">Reference proteome</keyword>
<dbReference type="HOGENOM" id="CLU_020953_6_1_1"/>
<dbReference type="PANTHER" id="PTHR32285">
    <property type="entry name" value="PROTEIN TRICHOME BIREFRINGENCE-LIKE 9-RELATED"/>
    <property type="match status" value="1"/>
</dbReference>
<evidence type="ECO:0000259" key="8">
    <source>
        <dbReference type="Pfam" id="PF14416"/>
    </source>
</evidence>
<dbReference type="PANTHER" id="PTHR32285:SF48">
    <property type="entry name" value="PROTEIN TRICHOME BIREFRINGENCE-LIKE 19"/>
    <property type="match status" value="1"/>
</dbReference>
<dbReference type="GO" id="GO:0016413">
    <property type="term" value="F:O-acetyltransferase activity"/>
    <property type="evidence" value="ECO:0000318"/>
    <property type="project" value="GO_Central"/>
</dbReference>
<gene>
    <name evidence="9" type="ORF">SELMODRAFT_98686</name>
</gene>
<organism evidence="10">
    <name type="scientific">Selaginella moellendorffii</name>
    <name type="common">Spikemoss</name>
    <dbReference type="NCBI Taxonomy" id="88036"/>
    <lineage>
        <taxon>Eukaryota</taxon>
        <taxon>Viridiplantae</taxon>
        <taxon>Streptophyta</taxon>
        <taxon>Embryophyta</taxon>
        <taxon>Tracheophyta</taxon>
        <taxon>Lycopodiopsida</taxon>
        <taxon>Selaginellales</taxon>
        <taxon>Selaginellaceae</taxon>
        <taxon>Selaginella</taxon>
    </lineage>
</organism>
<dbReference type="Pfam" id="PF13839">
    <property type="entry name" value="PC-Esterase"/>
    <property type="match status" value="1"/>
</dbReference>
<dbReference type="eggNOG" id="ENOG502SBRV">
    <property type="taxonomic scope" value="Eukaryota"/>
</dbReference>
<dbReference type="STRING" id="88036.D8RPL9"/>
<keyword evidence="3" id="KW-0812">Transmembrane</keyword>
<evidence type="ECO:0000313" key="10">
    <source>
        <dbReference type="Proteomes" id="UP000001514"/>
    </source>
</evidence>
<reference evidence="9 10" key="1">
    <citation type="journal article" date="2011" name="Science">
        <title>The Selaginella genome identifies genetic changes associated with the evolution of vascular plants.</title>
        <authorList>
            <person name="Banks J.A."/>
            <person name="Nishiyama T."/>
            <person name="Hasebe M."/>
            <person name="Bowman J.L."/>
            <person name="Gribskov M."/>
            <person name="dePamphilis C."/>
            <person name="Albert V.A."/>
            <person name="Aono N."/>
            <person name="Aoyama T."/>
            <person name="Ambrose B.A."/>
            <person name="Ashton N.W."/>
            <person name="Axtell M.J."/>
            <person name="Barker E."/>
            <person name="Barker M.S."/>
            <person name="Bennetzen J.L."/>
            <person name="Bonawitz N.D."/>
            <person name="Chapple C."/>
            <person name="Cheng C."/>
            <person name="Correa L.G."/>
            <person name="Dacre M."/>
            <person name="DeBarry J."/>
            <person name="Dreyer I."/>
            <person name="Elias M."/>
            <person name="Engstrom E.M."/>
            <person name="Estelle M."/>
            <person name="Feng L."/>
            <person name="Finet C."/>
            <person name="Floyd S.K."/>
            <person name="Frommer W.B."/>
            <person name="Fujita T."/>
            <person name="Gramzow L."/>
            <person name="Gutensohn M."/>
            <person name="Harholt J."/>
            <person name="Hattori M."/>
            <person name="Heyl A."/>
            <person name="Hirai T."/>
            <person name="Hiwatashi Y."/>
            <person name="Ishikawa M."/>
            <person name="Iwata M."/>
            <person name="Karol K.G."/>
            <person name="Koehler B."/>
            <person name="Kolukisaoglu U."/>
            <person name="Kubo M."/>
            <person name="Kurata T."/>
            <person name="Lalonde S."/>
            <person name="Li K."/>
            <person name="Li Y."/>
            <person name="Litt A."/>
            <person name="Lyons E."/>
            <person name="Manning G."/>
            <person name="Maruyama T."/>
            <person name="Michael T.P."/>
            <person name="Mikami K."/>
            <person name="Miyazaki S."/>
            <person name="Morinaga S."/>
            <person name="Murata T."/>
            <person name="Mueller-Roeber B."/>
            <person name="Nelson D.R."/>
            <person name="Obara M."/>
            <person name="Oguri Y."/>
            <person name="Olmstead R.G."/>
            <person name="Onodera N."/>
            <person name="Petersen B.L."/>
            <person name="Pils B."/>
            <person name="Prigge M."/>
            <person name="Rensing S.A."/>
            <person name="Riano-Pachon D.M."/>
            <person name="Roberts A.W."/>
            <person name="Sato Y."/>
            <person name="Scheller H.V."/>
            <person name="Schulz B."/>
            <person name="Schulz C."/>
            <person name="Shakirov E.V."/>
            <person name="Shibagaki N."/>
            <person name="Shinohara N."/>
            <person name="Shippen D.E."/>
            <person name="Soerensen I."/>
            <person name="Sotooka R."/>
            <person name="Sugimoto N."/>
            <person name="Sugita M."/>
            <person name="Sumikawa N."/>
            <person name="Tanurdzic M."/>
            <person name="Theissen G."/>
            <person name="Ulvskov P."/>
            <person name="Wakazuki S."/>
            <person name="Weng J.K."/>
            <person name="Willats W.W."/>
            <person name="Wipf D."/>
            <person name="Wolf P.G."/>
            <person name="Yang L."/>
            <person name="Zimmer A.D."/>
            <person name="Zhu Q."/>
            <person name="Mitros T."/>
            <person name="Hellsten U."/>
            <person name="Loque D."/>
            <person name="Otillar R."/>
            <person name="Salamov A."/>
            <person name="Schmutz J."/>
            <person name="Shapiro H."/>
            <person name="Lindquist E."/>
            <person name="Lucas S."/>
            <person name="Rokhsar D."/>
            <person name="Grigoriev I.V."/>
        </authorList>
    </citation>
    <scope>NUCLEOTIDE SEQUENCE [LARGE SCALE GENOMIC DNA]</scope>
</reference>
<evidence type="ECO:0000256" key="1">
    <source>
        <dbReference type="ARBA" id="ARBA00004167"/>
    </source>
</evidence>
<evidence type="ECO:0000256" key="3">
    <source>
        <dbReference type="ARBA" id="ARBA00022692"/>
    </source>
</evidence>
<dbReference type="InterPro" id="IPR029962">
    <property type="entry name" value="TBL"/>
</dbReference>
<dbReference type="GO" id="GO:0016020">
    <property type="term" value="C:membrane"/>
    <property type="evidence" value="ECO:0007669"/>
    <property type="project" value="UniProtKB-SubCell"/>
</dbReference>
<dbReference type="Gramene" id="EFJ26275">
    <property type="protein sequence ID" value="EFJ26275"/>
    <property type="gene ID" value="SELMODRAFT_98686"/>
</dbReference>
<evidence type="ECO:0000256" key="5">
    <source>
        <dbReference type="ARBA" id="ARBA00022989"/>
    </source>
</evidence>
<proteinExistence type="inferred from homology"/>
<accession>D8RPL9</accession>
<dbReference type="InterPro" id="IPR026057">
    <property type="entry name" value="TBL_C"/>
</dbReference>
<dbReference type="InParanoid" id="D8RPL9"/>
<dbReference type="OMA" id="SGCTNER"/>
<protein>
    <submittedName>
        <fullName evidence="9">Uncharacterized protein</fullName>
    </submittedName>
</protein>
<dbReference type="InterPro" id="IPR025846">
    <property type="entry name" value="TBL_N"/>
</dbReference>
<dbReference type="AlphaFoldDB" id="D8RPL9"/>
<comment type="similarity">
    <text evidence="2">Belongs to the PC-esterase family. TBL subfamily.</text>
</comment>
<keyword evidence="6" id="KW-0472">Membrane</keyword>
<dbReference type="KEGG" id="smo:SELMODRAFT_98686"/>
<name>D8RPL9_SELML</name>
<feature type="domain" description="Trichome birefringence-like C-terminal" evidence="7">
    <location>
        <begin position="58"/>
        <end position="334"/>
    </location>
</feature>
<evidence type="ECO:0000256" key="6">
    <source>
        <dbReference type="ARBA" id="ARBA00023136"/>
    </source>
</evidence>
<dbReference type="Pfam" id="PF14416">
    <property type="entry name" value="PMR5N"/>
    <property type="match status" value="1"/>
</dbReference>
<evidence type="ECO:0000313" key="9">
    <source>
        <dbReference type="EMBL" id="EFJ26275.1"/>
    </source>
</evidence>
<evidence type="ECO:0000256" key="2">
    <source>
        <dbReference type="ARBA" id="ARBA00007727"/>
    </source>
</evidence>
<sequence length="359" mass="41777">EECDISVGKWIPDSSRTPLYTNETCAFIQPSQNCMMNGRPDRGYLDWRWKPDGCELESLDPAKFLDSMRGKKMVFIGDSIARNHMQSLLCALAQVEEPEKIFFDTDDKIMKWGFRSHNFTLGHLWSPFLAQHEFVDEIYHIHLDVPESVWETQLHEYDVAILSSGYWFFRPSVYYSNNTILGCNPRSHLNLTIFEVLPAYRLAHRNMLEFMAANFRGVTVLRTITVDHFEHGSWNTGGLCNRTIPFDQAAGLELPWMSNEMNHIQVEEFERVLREDQSGKKKMAVLNVTWSSFLRPDGHPNTFRVQPPGERPQNDCLHWCLPGPIDTWNQLLFHLLIETRRKSEMGDSKLRQFHKVRGG</sequence>
<keyword evidence="5" id="KW-1133">Transmembrane helix</keyword>
<dbReference type="EMBL" id="GL377585">
    <property type="protein sequence ID" value="EFJ26275.1"/>
    <property type="molecule type" value="Genomic_DNA"/>
</dbReference>
<dbReference type="GO" id="GO:0005794">
    <property type="term" value="C:Golgi apparatus"/>
    <property type="evidence" value="ECO:0000318"/>
    <property type="project" value="GO_Central"/>
</dbReference>
<dbReference type="Proteomes" id="UP000001514">
    <property type="component" value="Unassembled WGS sequence"/>
</dbReference>
<evidence type="ECO:0000259" key="7">
    <source>
        <dbReference type="Pfam" id="PF13839"/>
    </source>
</evidence>
<feature type="non-terminal residue" evidence="9">
    <location>
        <position position="1"/>
    </location>
</feature>
<feature type="domain" description="Trichome birefringence-like N-terminal" evidence="8">
    <location>
        <begin position="1"/>
        <end position="55"/>
    </location>
</feature>
<evidence type="ECO:0000256" key="4">
    <source>
        <dbReference type="ARBA" id="ARBA00022968"/>
    </source>
</evidence>
<dbReference type="OrthoDB" id="630188at2759"/>
<keyword evidence="4" id="KW-0735">Signal-anchor</keyword>
<comment type="subcellular location">
    <subcellularLocation>
        <location evidence="1">Membrane</location>
        <topology evidence="1">Single-pass membrane protein</topology>
    </subcellularLocation>
</comment>